<feature type="compositionally biased region" description="Polar residues" evidence="1">
    <location>
        <begin position="457"/>
        <end position="468"/>
    </location>
</feature>
<keyword evidence="2" id="KW-0472">Membrane</keyword>
<comment type="caution">
    <text evidence="3">The sequence shown here is derived from an EMBL/GenBank/DDBJ whole genome shotgun (WGS) entry which is preliminary data.</text>
</comment>
<feature type="compositionally biased region" description="Pro residues" evidence="1">
    <location>
        <begin position="108"/>
        <end position="124"/>
    </location>
</feature>
<feature type="region of interest" description="Disordered" evidence="1">
    <location>
        <begin position="419"/>
        <end position="468"/>
    </location>
</feature>
<feature type="compositionally biased region" description="Basic residues" evidence="1">
    <location>
        <begin position="126"/>
        <end position="140"/>
    </location>
</feature>
<dbReference type="AlphaFoldDB" id="A0A8J5MYC0"/>
<feature type="compositionally biased region" description="Basic residues" evidence="1">
    <location>
        <begin position="180"/>
        <end position="189"/>
    </location>
</feature>
<evidence type="ECO:0000256" key="1">
    <source>
        <dbReference type="SAM" id="MobiDB-lite"/>
    </source>
</evidence>
<organism evidence="3 4">
    <name type="scientific">Homarus americanus</name>
    <name type="common">American lobster</name>
    <dbReference type="NCBI Taxonomy" id="6706"/>
    <lineage>
        <taxon>Eukaryota</taxon>
        <taxon>Metazoa</taxon>
        <taxon>Ecdysozoa</taxon>
        <taxon>Arthropoda</taxon>
        <taxon>Crustacea</taxon>
        <taxon>Multicrustacea</taxon>
        <taxon>Malacostraca</taxon>
        <taxon>Eumalacostraca</taxon>
        <taxon>Eucarida</taxon>
        <taxon>Decapoda</taxon>
        <taxon>Pleocyemata</taxon>
        <taxon>Astacidea</taxon>
        <taxon>Nephropoidea</taxon>
        <taxon>Nephropidae</taxon>
        <taxon>Homarus</taxon>
    </lineage>
</organism>
<proteinExistence type="predicted"/>
<protein>
    <submittedName>
        <fullName evidence="3">Uncharacterized protein</fullName>
    </submittedName>
</protein>
<dbReference type="EMBL" id="JAHLQT010018664">
    <property type="protein sequence ID" value="KAG7169010.1"/>
    <property type="molecule type" value="Genomic_DNA"/>
</dbReference>
<gene>
    <name evidence="3" type="ORF">Hamer_G011705</name>
</gene>
<reference evidence="3" key="1">
    <citation type="journal article" date="2021" name="Sci. Adv.">
        <title>The American lobster genome reveals insights on longevity, neural, and immune adaptations.</title>
        <authorList>
            <person name="Polinski J.M."/>
            <person name="Zimin A.V."/>
            <person name="Clark K.F."/>
            <person name="Kohn A.B."/>
            <person name="Sadowski N."/>
            <person name="Timp W."/>
            <person name="Ptitsyn A."/>
            <person name="Khanna P."/>
            <person name="Romanova D.Y."/>
            <person name="Williams P."/>
            <person name="Greenwood S.J."/>
            <person name="Moroz L.L."/>
            <person name="Walt D.R."/>
            <person name="Bodnar A.G."/>
        </authorList>
    </citation>
    <scope>NUCLEOTIDE SEQUENCE</scope>
    <source>
        <strain evidence="3">GMGI-L3</strain>
    </source>
</reference>
<feature type="transmembrane region" description="Helical" evidence="2">
    <location>
        <begin position="6"/>
        <end position="26"/>
    </location>
</feature>
<feature type="region of interest" description="Disordered" evidence="1">
    <location>
        <begin position="386"/>
        <end position="405"/>
    </location>
</feature>
<feature type="compositionally biased region" description="Polar residues" evidence="1">
    <location>
        <begin position="160"/>
        <end position="173"/>
    </location>
</feature>
<feature type="region of interest" description="Disordered" evidence="1">
    <location>
        <begin position="202"/>
        <end position="231"/>
    </location>
</feature>
<name>A0A8J5MYC0_HOMAM</name>
<evidence type="ECO:0000313" key="4">
    <source>
        <dbReference type="Proteomes" id="UP000747542"/>
    </source>
</evidence>
<accession>A0A8J5MYC0</accession>
<keyword evidence="2" id="KW-1133">Transmembrane helix</keyword>
<keyword evidence="2" id="KW-0812">Transmembrane</keyword>
<evidence type="ECO:0000313" key="3">
    <source>
        <dbReference type="EMBL" id="KAG7169010.1"/>
    </source>
</evidence>
<feature type="region of interest" description="Disordered" evidence="1">
    <location>
        <begin position="107"/>
        <end position="190"/>
    </location>
</feature>
<feature type="region of interest" description="Disordered" evidence="1">
    <location>
        <begin position="355"/>
        <end position="380"/>
    </location>
</feature>
<feature type="compositionally biased region" description="Low complexity" evidence="1">
    <location>
        <begin position="442"/>
        <end position="456"/>
    </location>
</feature>
<dbReference type="Proteomes" id="UP000747542">
    <property type="component" value="Unassembled WGS sequence"/>
</dbReference>
<sequence>MMVAYIVIPVVVLLTLLLSIFLYCCCNRRRTKPHTFPSGSTIRSSFRRASYYFLTNLANPQDLRVSDLMRNLTAVNYRNRETICHIESSNKIEDQIASDPMIKFLLGPPLPQVPNRPPPPPPAPQHLKRLRKGSTHRSRRSNGASYYHSVKRRASFFPAPSSQKHTESQNSDKSIVPQKTRYKRKKRNSKQIYAINLDRYKDSHGEDRNSTQRTSTSFTRGREKIRGKSSVTKKLHEFKQRSSMVTKSFPHLDPVSRVFNEEGVLSCSAESQVENVLDCKSSHTLFTAHLYESPSVWQRPNNVVNPRPGNNTWEPTHLMPTDSLPAPPFESPELVASILSKTPFIPLPAPIVTLQEPNDKKNTTNSRPHYPLARTDHSLGLHSTFKGQMSTLQLPRTKRGAFPEDRVDDMDNLCYLRHRSRSSGSEQGGRPSTPPTPKLHPRSMFSSPHPSSASSHTRLTGISTHSRC</sequence>
<feature type="compositionally biased region" description="Low complexity" evidence="1">
    <location>
        <begin position="422"/>
        <end position="431"/>
    </location>
</feature>
<evidence type="ECO:0000256" key="2">
    <source>
        <dbReference type="SAM" id="Phobius"/>
    </source>
</evidence>
<keyword evidence="4" id="KW-1185">Reference proteome</keyword>